<protein>
    <recommendedName>
        <fullName evidence="3">RacO protein</fullName>
    </recommendedName>
</protein>
<keyword evidence="2" id="KW-1185">Reference proteome</keyword>
<reference evidence="1" key="1">
    <citation type="journal article" date="2014" name="Int. J. Syst. Evol. Microbiol.">
        <title>Complete genome sequence of Corynebacterium casei LMG S-19264T (=DSM 44701T), isolated from a smear-ripened cheese.</title>
        <authorList>
            <consortium name="US DOE Joint Genome Institute (JGI-PGF)"/>
            <person name="Walter F."/>
            <person name="Albersmeier A."/>
            <person name="Kalinowski J."/>
            <person name="Ruckert C."/>
        </authorList>
    </citation>
    <scope>NUCLEOTIDE SEQUENCE</scope>
    <source>
        <strain evidence="1">JCM 4815</strain>
    </source>
</reference>
<sequence length="314" mass="34774">MFTTIGSVGKDRFEELVTSSLDRVEMEARCQFAVGDAALEIEPLRPHGGHLPVAEPQLSVEESLALFAARLGVSFHTVRTQRWVAAQWPAEHRQTGVSFEVHRILAAHPDRFELIRNPPLNERTGLPRWTGEAAKKAVGWKSDQVPVSTAEKVAAIRDLAEGDEAVAAVVATDFLRRPDVAFKAMRDPTARERVNEAQFELAEEGGEDDEFTQDYVQTFSDEDEGDPIEDPVHIVRGFRKAQEFGDLIAVCQGFIAGAARLVPKLRCHDLTASQVAALTRHVEKLRATTDWIEHAVATGKVDLDEQLAQLLRGQ</sequence>
<dbReference type="AlphaFoldDB" id="A0A918QGU1"/>
<evidence type="ECO:0000313" key="2">
    <source>
        <dbReference type="Proteomes" id="UP000622166"/>
    </source>
</evidence>
<comment type="caution">
    <text evidence="1">The sequence shown here is derived from an EMBL/GenBank/DDBJ whole genome shotgun (WGS) entry which is preliminary data.</text>
</comment>
<evidence type="ECO:0008006" key="3">
    <source>
        <dbReference type="Google" id="ProtNLM"/>
    </source>
</evidence>
<organism evidence="1 2">
    <name type="scientific">Streptomyces poonensis</name>
    <dbReference type="NCBI Taxonomy" id="68255"/>
    <lineage>
        <taxon>Bacteria</taxon>
        <taxon>Bacillati</taxon>
        <taxon>Actinomycetota</taxon>
        <taxon>Actinomycetes</taxon>
        <taxon>Kitasatosporales</taxon>
        <taxon>Streptomycetaceae</taxon>
        <taxon>Streptomyces</taxon>
    </lineage>
</organism>
<dbReference type="EMBL" id="BMVW01000038">
    <property type="protein sequence ID" value="GGZ44706.1"/>
    <property type="molecule type" value="Genomic_DNA"/>
</dbReference>
<dbReference type="Proteomes" id="UP000622166">
    <property type="component" value="Unassembled WGS sequence"/>
</dbReference>
<accession>A0A918QGU1</accession>
<gene>
    <name evidence="1" type="ORF">GCM10010365_76270</name>
</gene>
<reference evidence="1" key="2">
    <citation type="submission" date="2020-09" db="EMBL/GenBank/DDBJ databases">
        <authorList>
            <person name="Sun Q."/>
            <person name="Ohkuma M."/>
        </authorList>
    </citation>
    <scope>NUCLEOTIDE SEQUENCE</scope>
    <source>
        <strain evidence="1">JCM 4815</strain>
    </source>
</reference>
<dbReference type="Pfam" id="PF19691">
    <property type="entry name" value="DUF6192"/>
    <property type="match status" value="1"/>
</dbReference>
<proteinExistence type="predicted"/>
<dbReference type="RefSeq" id="WP_189867528.1">
    <property type="nucleotide sequence ID" value="NZ_BMVW01000038.1"/>
</dbReference>
<name>A0A918QGU1_9ACTN</name>
<evidence type="ECO:0000313" key="1">
    <source>
        <dbReference type="EMBL" id="GGZ44706.1"/>
    </source>
</evidence>
<dbReference type="InterPro" id="IPR045683">
    <property type="entry name" value="DUF6192"/>
</dbReference>